<feature type="transmembrane region" description="Helical" evidence="1">
    <location>
        <begin position="81"/>
        <end position="106"/>
    </location>
</feature>
<sequence>MDKNKQPVNYDHMAHETVGRWSMEPAGNIEDENGMTNPKLYKAVATGLLDTVKNQVGSLHGEAPKRSLLCPKGCEKVSRHWMWMFIGSAIVTAILSALLFTVVCLLDRMDQRQSMLQEAQDMLKK</sequence>
<accession>A0A1I7XXP7</accession>
<evidence type="ECO:0000256" key="1">
    <source>
        <dbReference type="SAM" id="Phobius"/>
    </source>
</evidence>
<evidence type="ECO:0000313" key="2">
    <source>
        <dbReference type="Proteomes" id="UP000095287"/>
    </source>
</evidence>
<keyword evidence="1" id="KW-1133">Transmembrane helix</keyword>
<name>A0A1I7XXP7_9BILA</name>
<proteinExistence type="predicted"/>
<dbReference type="AlphaFoldDB" id="A0A1I7XXP7"/>
<dbReference type="Proteomes" id="UP000095287">
    <property type="component" value="Unplaced"/>
</dbReference>
<protein>
    <submittedName>
        <fullName evidence="3">Col_cuticle_N domain-containing protein</fullName>
    </submittedName>
</protein>
<organism evidence="2 3">
    <name type="scientific">Steinernema glaseri</name>
    <dbReference type="NCBI Taxonomy" id="37863"/>
    <lineage>
        <taxon>Eukaryota</taxon>
        <taxon>Metazoa</taxon>
        <taxon>Ecdysozoa</taxon>
        <taxon>Nematoda</taxon>
        <taxon>Chromadorea</taxon>
        <taxon>Rhabditida</taxon>
        <taxon>Tylenchina</taxon>
        <taxon>Panagrolaimomorpha</taxon>
        <taxon>Strongyloidoidea</taxon>
        <taxon>Steinernematidae</taxon>
        <taxon>Steinernema</taxon>
    </lineage>
</organism>
<evidence type="ECO:0000313" key="3">
    <source>
        <dbReference type="WBParaSite" id="L893_g10652.t1"/>
    </source>
</evidence>
<keyword evidence="1" id="KW-0472">Membrane</keyword>
<dbReference type="WBParaSite" id="L893_g10652.t1">
    <property type="protein sequence ID" value="L893_g10652.t1"/>
    <property type="gene ID" value="L893_g10652"/>
</dbReference>
<keyword evidence="1" id="KW-0812">Transmembrane</keyword>
<keyword evidence="2" id="KW-1185">Reference proteome</keyword>
<reference evidence="3" key="1">
    <citation type="submission" date="2016-11" db="UniProtKB">
        <authorList>
            <consortium name="WormBaseParasite"/>
        </authorList>
    </citation>
    <scope>IDENTIFICATION</scope>
</reference>